<dbReference type="PANTHER" id="PTHR47424">
    <property type="entry name" value="REGULATORY PROTEIN GAL4"/>
    <property type="match status" value="1"/>
</dbReference>
<dbReference type="AlphaFoldDB" id="A0A420Y178"/>
<dbReference type="OrthoDB" id="2283488at2759"/>
<keyword evidence="3" id="KW-0539">Nucleus</keyword>
<evidence type="ECO:0000313" key="5">
    <source>
        <dbReference type="EMBL" id="RKU41520.1"/>
    </source>
</evidence>
<evidence type="ECO:0000256" key="2">
    <source>
        <dbReference type="ARBA" id="ARBA00023163"/>
    </source>
</evidence>
<dbReference type="Proteomes" id="UP000275385">
    <property type="component" value="Unassembled WGS sequence"/>
</dbReference>
<evidence type="ECO:0000256" key="3">
    <source>
        <dbReference type="ARBA" id="ARBA00023242"/>
    </source>
</evidence>
<accession>A0A420Y178</accession>
<dbReference type="SMART" id="SM00906">
    <property type="entry name" value="Fungal_trans"/>
    <property type="match status" value="1"/>
</dbReference>
<organism evidence="5 6">
    <name type="scientific">Coniochaeta pulveracea</name>
    <dbReference type="NCBI Taxonomy" id="177199"/>
    <lineage>
        <taxon>Eukaryota</taxon>
        <taxon>Fungi</taxon>
        <taxon>Dikarya</taxon>
        <taxon>Ascomycota</taxon>
        <taxon>Pezizomycotina</taxon>
        <taxon>Sordariomycetes</taxon>
        <taxon>Sordariomycetidae</taxon>
        <taxon>Coniochaetales</taxon>
        <taxon>Coniochaetaceae</taxon>
        <taxon>Coniochaeta</taxon>
    </lineage>
</organism>
<protein>
    <recommendedName>
        <fullName evidence="4">Xylanolytic transcriptional activator regulatory domain-containing protein</fullName>
    </recommendedName>
</protein>
<sequence length="388" mass="42809">MADSACAQAVRVACMLGLHLEPPDTLPLREREMRKRLWWALYILDTKIGMKLGRPFLIYPCRASPSLPGDGFSVAMQSGSIFAPLGDDATWLSFHLHQAKLFQVARQTHIAFYGNRVNVGDGRTIWDDVEALESQASFLTSHVTALEQWRREVPIALTNRRAANSHPFATDGTSLDIEAFAPLWIQRQRLLLELVYHNLCANLHRPFISFTNTPPLSTAAGAAANKCALHAAELTFIIHHVLSSTHILSGWYEVFQWQWNAAMTLLGFLFTYPRVESSEKARSAIDQAVAVFDIFSQSFAVSASAARIAMVDAPPSLALTDLPLLNSVSGDNTMSAASVFDESVDFGGLLQMACDVEQFIDLGMLWPQNGGVNMDPWLGRNESTISVS</sequence>
<evidence type="ECO:0000313" key="6">
    <source>
        <dbReference type="Proteomes" id="UP000275385"/>
    </source>
</evidence>
<dbReference type="Pfam" id="PF04082">
    <property type="entry name" value="Fungal_trans"/>
    <property type="match status" value="1"/>
</dbReference>
<keyword evidence="2" id="KW-0804">Transcription</keyword>
<dbReference type="InterPro" id="IPR007219">
    <property type="entry name" value="XnlR_reg_dom"/>
</dbReference>
<keyword evidence="1" id="KW-0805">Transcription regulation</keyword>
<evidence type="ECO:0000259" key="4">
    <source>
        <dbReference type="SMART" id="SM00906"/>
    </source>
</evidence>
<dbReference type="GO" id="GO:0006351">
    <property type="term" value="P:DNA-templated transcription"/>
    <property type="evidence" value="ECO:0007669"/>
    <property type="project" value="InterPro"/>
</dbReference>
<keyword evidence="6" id="KW-1185">Reference proteome</keyword>
<dbReference type="GO" id="GO:0000435">
    <property type="term" value="P:positive regulation of transcription from RNA polymerase II promoter by galactose"/>
    <property type="evidence" value="ECO:0007669"/>
    <property type="project" value="TreeGrafter"/>
</dbReference>
<feature type="domain" description="Xylanolytic transcriptional activator regulatory" evidence="4">
    <location>
        <begin position="2"/>
        <end position="74"/>
    </location>
</feature>
<dbReference type="EMBL" id="QVQW01000073">
    <property type="protein sequence ID" value="RKU41520.1"/>
    <property type="molecule type" value="Genomic_DNA"/>
</dbReference>
<dbReference type="GO" id="GO:0000981">
    <property type="term" value="F:DNA-binding transcription factor activity, RNA polymerase II-specific"/>
    <property type="evidence" value="ECO:0007669"/>
    <property type="project" value="TreeGrafter"/>
</dbReference>
<dbReference type="PANTHER" id="PTHR47424:SF12">
    <property type="entry name" value="TRANSCRIPTION FACTOR ASQA"/>
    <property type="match status" value="1"/>
</dbReference>
<dbReference type="GO" id="GO:0005634">
    <property type="term" value="C:nucleus"/>
    <property type="evidence" value="ECO:0007669"/>
    <property type="project" value="TreeGrafter"/>
</dbReference>
<name>A0A420Y178_9PEZI</name>
<gene>
    <name evidence="5" type="ORF">DL546_004434</name>
</gene>
<proteinExistence type="predicted"/>
<reference evidence="5 6" key="1">
    <citation type="submission" date="2018-08" db="EMBL/GenBank/DDBJ databases">
        <title>Draft genome of the lignicolous fungus Coniochaeta pulveracea.</title>
        <authorList>
            <person name="Borstlap C.J."/>
            <person name="De Witt R.N."/>
            <person name="Botha A."/>
            <person name="Volschenk H."/>
        </authorList>
    </citation>
    <scope>NUCLEOTIDE SEQUENCE [LARGE SCALE GENOMIC DNA]</scope>
    <source>
        <strain evidence="5 6">CAB683</strain>
    </source>
</reference>
<evidence type="ECO:0000256" key="1">
    <source>
        <dbReference type="ARBA" id="ARBA00023015"/>
    </source>
</evidence>
<comment type="caution">
    <text evidence="5">The sequence shown here is derived from an EMBL/GenBank/DDBJ whole genome shotgun (WGS) entry which is preliminary data.</text>
</comment>
<dbReference type="GO" id="GO:0000978">
    <property type="term" value="F:RNA polymerase II cis-regulatory region sequence-specific DNA binding"/>
    <property type="evidence" value="ECO:0007669"/>
    <property type="project" value="TreeGrafter"/>
</dbReference>
<dbReference type="GO" id="GO:0008270">
    <property type="term" value="F:zinc ion binding"/>
    <property type="evidence" value="ECO:0007669"/>
    <property type="project" value="InterPro"/>
</dbReference>
<dbReference type="CDD" id="cd12148">
    <property type="entry name" value="fungal_TF_MHR"/>
    <property type="match status" value="1"/>
</dbReference>
<dbReference type="InterPro" id="IPR051127">
    <property type="entry name" value="Fungal_SecMet_Regulators"/>
</dbReference>